<dbReference type="Proteomes" id="UP000221165">
    <property type="component" value="Unassembled WGS sequence"/>
</dbReference>
<feature type="compositionally biased region" description="Basic residues" evidence="1">
    <location>
        <begin position="177"/>
        <end position="189"/>
    </location>
</feature>
<dbReference type="VEuPathDB" id="ToxoDB:CSUI_010560"/>
<sequence>MGWLSGSSFSSFSSSSSKKKKNASPAVEEETRQTGRKERYFHHKESFSEDRWEREEGSLRDPFSHSRHLQTSFSSSPPPPGPFPSSDRISSYPYLPQSNQVSSDLHSSSYLDPFSSPHPSRTPVYVHPSHFFFCCLSVWRGGACLFFSSSIHRSRRRKTRFLFFFSFIPSSEAAHSRSTKTRKRRRRGKQASLYQTA</sequence>
<protein>
    <submittedName>
        <fullName evidence="2">Uncharacterized protein</fullName>
    </submittedName>
</protein>
<dbReference type="RefSeq" id="XP_067917363.1">
    <property type="nucleotide sequence ID" value="XM_068070663.1"/>
</dbReference>
<dbReference type="AlphaFoldDB" id="A0A2C6JAM4"/>
<name>A0A2C6JAM4_9APIC</name>
<evidence type="ECO:0000313" key="2">
    <source>
        <dbReference type="EMBL" id="PHJ15631.1"/>
    </source>
</evidence>
<evidence type="ECO:0000313" key="3">
    <source>
        <dbReference type="Proteomes" id="UP000221165"/>
    </source>
</evidence>
<comment type="caution">
    <text evidence="2">The sequence shown here is derived from an EMBL/GenBank/DDBJ whole genome shotgun (WGS) entry which is preliminary data.</text>
</comment>
<gene>
    <name evidence="2" type="ORF">CSUI_010560</name>
</gene>
<feature type="compositionally biased region" description="Basic and acidic residues" evidence="1">
    <location>
        <begin position="29"/>
        <end position="64"/>
    </location>
</feature>
<accession>A0A2C6JAM4</accession>
<dbReference type="EMBL" id="MIGC01007741">
    <property type="protein sequence ID" value="PHJ15631.1"/>
    <property type="molecule type" value="Genomic_DNA"/>
</dbReference>
<evidence type="ECO:0000256" key="1">
    <source>
        <dbReference type="SAM" id="MobiDB-lite"/>
    </source>
</evidence>
<feature type="region of interest" description="Disordered" evidence="1">
    <location>
        <begin position="1"/>
        <end position="89"/>
    </location>
</feature>
<organism evidence="2 3">
    <name type="scientific">Cystoisospora suis</name>
    <dbReference type="NCBI Taxonomy" id="483139"/>
    <lineage>
        <taxon>Eukaryota</taxon>
        <taxon>Sar</taxon>
        <taxon>Alveolata</taxon>
        <taxon>Apicomplexa</taxon>
        <taxon>Conoidasida</taxon>
        <taxon>Coccidia</taxon>
        <taxon>Eucoccidiorida</taxon>
        <taxon>Eimeriorina</taxon>
        <taxon>Sarcocystidae</taxon>
        <taxon>Cystoisospora</taxon>
    </lineage>
</organism>
<feature type="compositionally biased region" description="Low complexity" evidence="1">
    <location>
        <begin position="7"/>
        <end position="16"/>
    </location>
</feature>
<proteinExistence type="predicted"/>
<dbReference type="GeneID" id="94433874"/>
<reference evidence="2 3" key="1">
    <citation type="journal article" date="2017" name="Int. J. Parasitol.">
        <title>The genome of the protozoan parasite Cystoisospora suis and a reverse vaccinology approach to identify vaccine candidates.</title>
        <authorList>
            <person name="Palmieri N."/>
            <person name="Shrestha A."/>
            <person name="Ruttkowski B."/>
            <person name="Beck T."/>
            <person name="Vogl C."/>
            <person name="Tomley F."/>
            <person name="Blake D.P."/>
            <person name="Joachim A."/>
        </authorList>
    </citation>
    <scope>NUCLEOTIDE SEQUENCE [LARGE SCALE GENOMIC DNA]</scope>
    <source>
        <strain evidence="2 3">Wien I</strain>
    </source>
</reference>
<keyword evidence="3" id="KW-1185">Reference proteome</keyword>
<feature type="region of interest" description="Disordered" evidence="1">
    <location>
        <begin position="176"/>
        <end position="197"/>
    </location>
</feature>